<dbReference type="SUPFAM" id="SSF140984">
    <property type="entry name" value="PTPA-like"/>
    <property type="match status" value="1"/>
</dbReference>
<dbReference type="AlphaFoldDB" id="A0A976QPV5"/>
<dbReference type="GO" id="GO:0000159">
    <property type="term" value="C:protein phosphatase type 2A complex"/>
    <property type="evidence" value="ECO:0007669"/>
    <property type="project" value="TreeGrafter"/>
</dbReference>
<dbReference type="GO" id="GO:0007052">
    <property type="term" value="P:mitotic spindle organization"/>
    <property type="evidence" value="ECO:0007669"/>
    <property type="project" value="TreeGrafter"/>
</dbReference>
<evidence type="ECO:0000256" key="6">
    <source>
        <dbReference type="ARBA" id="ARBA00023235"/>
    </source>
</evidence>
<evidence type="ECO:0000256" key="4">
    <source>
        <dbReference type="ARBA" id="ARBA00022490"/>
    </source>
</evidence>
<dbReference type="EC" id="5.2.1.8" evidence="7"/>
<comment type="function">
    <text evidence="7">PPIases accelerate the folding of proteins. It catalyzes the cis-trans isomerization of proline imidic peptide bonds in oligopeptides.</text>
</comment>
<dbReference type="PANTHER" id="PTHR10012">
    <property type="entry name" value="SERINE/THREONINE-PROTEIN PHOSPHATASE 2A REGULATORY SUBUNIT B"/>
    <property type="match status" value="1"/>
</dbReference>
<name>A0A976QPV5_THEOR</name>
<protein>
    <recommendedName>
        <fullName evidence="7">Serine/threonine-protein phosphatase 2A activator</fullName>
        <ecNumber evidence="7">5.2.1.8</ecNumber>
    </recommendedName>
    <alternativeName>
        <fullName evidence="7">Phosphotyrosyl phosphatase activator</fullName>
    </alternativeName>
</protein>
<dbReference type="InterPro" id="IPR043170">
    <property type="entry name" value="PTPA_C_lid"/>
</dbReference>
<organism evidence="8 9">
    <name type="scientific">Theileria orientalis</name>
    <dbReference type="NCBI Taxonomy" id="68886"/>
    <lineage>
        <taxon>Eukaryota</taxon>
        <taxon>Sar</taxon>
        <taxon>Alveolata</taxon>
        <taxon>Apicomplexa</taxon>
        <taxon>Aconoidasida</taxon>
        <taxon>Piroplasmida</taxon>
        <taxon>Theileriidae</taxon>
        <taxon>Theileria</taxon>
    </lineage>
</organism>
<dbReference type="Gene3D" id="1.20.120.1150">
    <property type="match status" value="1"/>
</dbReference>
<sequence length="289" mass="33492">MTDSTGDNIQVIDIIEFIQLLNKSVRNKRVSEVDLPNLNDLTELVGDGETYTLRLCRLLNKIERLTVNHDPENYKNCRFGNTAFSKWLEEVTQMCDQLFLESKIEIQSEIYENAKKRFLNSFGNKTRLDYGTGHELEFVYFLKDLYTCKLVSENELDSIVLVLLNRYFEFVRRVLERYTLEPAGSKGAWGVDDYQFLPFIFGSSQLVSSTIDPSDCLELGFVTKHKDDYLFMRSMEYKIKMIKGVPIEIGSPMICNILTSCTWEKINSGLFQLYINDVQRLTAKKVVGR</sequence>
<keyword evidence="6 7" id="KW-0413">Isomerase</keyword>
<dbReference type="PANTHER" id="PTHR10012:SF0">
    <property type="entry name" value="SERINE_THREONINE-PROTEIN PHOSPHATASE 2A ACTIVATOR"/>
    <property type="match status" value="1"/>
</dbReference>
<proteinExistence type="inferred from homology"/>
<dbReference type="OrthoDB" id="16120at2759"/>
<dbReference type="Pfam" id="PF03095">
    <property type="entry name" value="PTPA"/>
    <property type="match status" value="1"/>
</dbReference>
<evidence type="ECO:0000313" key="8">
    <source>
        <dbReference type="EMBL" id="UKJ88113.1"/>
    </source>
</evidence>
<reference evidence="8" key="1">
    <citation type="submission" date="2022-07" db="EMBL/GenBank/DDBJ databases">
        <title>Evaluation of T. orientalis genome assembly methods using nanopore sequencing and analysis of variation between genomes.</title>
        <authorList>
            <person name="Yam J."/>
            <person name="Micallef M.L."/>
            <person name="Liu M."/>
            <person name="Djordjevic S.P."/>
            <person name="Bogema D.R."/>
            <person name="Jenkins C."/>
        </authorList>
    </citation>
    <scope>NUCLEOTIDE SEQUENCE</scope>
    <source>
        <strain evidence="8">Fish Creek</strain>
    </source>
</reference>
<evidence type="ECO:0000256" key="1">
    <source>
        <dbReference type="ARBA" id="ARBA00000971"/>
    </source>
</evidence>
<comment type="subcellular location">
    <subcellularLocation>
        <location evidence="2 7">Cytoplasm</location>
    </subcellularLocation>
</comment>
<keyword evidence="5 7" id="KW-0697">Rotamase</keyword>
<keyword evidence="4 7" id="KW-0963">Cytoplasm</keyword>
<comment type="catalytic activity">
    <reaction evidence="1 7">
        <text>[protein]-peptidylproline (omega=180) = [protein]-peptidylproline (omega=0)</text>
        <dbReference type="Rhea" id="RHEA:16237"/>
        <dbReference type="Rhea" id="RHEA-COMP:10747"/>
        <dbReference type="Rhea" id="RHEA-COMP:10748"/>
        <dbReference type="ChEBI" id="CHEBI:83833"/>
        <dbReference type="ChEBI" id="CHEBI:83834"/>
        <dbReference type="EC" id="5.2.1.8"/>
    </reaction>
</comment>
<dbReference type="PIRSF" id="PIRSF016325">
    <property type="entry name" value="Phstyr_phstse_ac"/>
    <property type="match status" value="1"/>
</dbReference>
<evidence type="ECO:0000256" key="5">
    <source>
        <dbReference type="ARBA" id="ARBA00023110"/>
    </source>
</evidence>
<dbReference type="EMBL" id="CP056065">
    <property type="protein sequence ID" value="UKJ88113.1"/>
    <property type="molecule type" value="Genomic_DNA"/>
</dbReference>
<evidence type="ECO:0000256" key="3">
    <source>
        <dbReference type="ARBA" id="ARBA00011019"/>
    </source>
</evidence>
<dbReference type="GO" id="GO:0003755">
    <property type="term" value="F:peptidyl-prolyl cis-trans isomerase activity"/>
    <property type="evidence" value="ECO:0007669"/>
    <property type="project" value="UniProtKB-KW"/>
</dbReference>
<dbReference type="InterPro" id="IPR037218">
    <property type="entry name" value="PTPA_sf"/>
</dbReference>
<dbReference type="GO" id="GO:0008160">
    <property type="term" value="F:protein tyrosine phosphatase activator activity"/>
    <property type="evidence" value="ECO:0007669"/>
    <property type="project" value="TreeGrafter"/>
</dbReference>
<evidence type="ECO:0000256" key="2">
    <source>
        <dbReference type="ARBA" id="ARBA00004496"/>
    </source>
</evidence>
<dbReference type="GO" id="GO:0005737">
    <property type="term" value="C:cytoplasm"/>
    <property type="evidence" value="ECO:0007669"/>
    <property type="project" value="UniProtKB-SubCell"/>
</dbReference>
<dbReference type="InterPro" id="IPR004327">
    <property type="entry name" value="Phstyr_phstse_ac"/>
</dbReference>
<comment type="similarity">
    <text evidence="3 7">Belongs to the PTPA-type PPIase family.</text>
</comment>
<evidence type="ECO:0000313" key="9">
    <source>
        <dbReference type="Proteomes" id="UP000244803"/>
    </source>
</evidence>
<gene>
    <name evidence="8" type="ORF">MACJ_000556</name>
</gene>
<accession>A0A976QPV5</accession>
<evidence type="ECO:0000256" key="7">
    <source>
        <dbReference type="RuleBase" id="RU361210"/>
    </source>
</evidence>
<dbReference type="Proteomes" id="UP000244803">
    <property type="component" value="Chromosome 1"/>
</dbReference>
<dbReference type="GO" id="GO:0005634">
    <property type="term" value="C:nucleus"/>
    <property type="evidence" value="ECO:0007669"/>
    <property type="project" value="TreeGrafter"/>
</dbReference>